<dbReference type="NCBIfam" id="TIGR02293">
    <property type="entry name" value="TAS_TIGR02293"/>
    <property type="match status" value="1"/>
</dbReference>
<feature type="domain" description="Antitoxin Xre-like helix-turn-helix" evidence="2">
    <location>
        <begin position="61"/>
        <end position="119"/>
    </location>
</feature>
<dbReference type="RefSeq" id="WP_114791627.1">
    <property type="nucleotide sequence ID" value="NZ_CP139960.1"/>
</dbReference>
<dbReference type="InterPro" id="IPR046847">
    <property type="entry name" value="Xre-like_HTH"/>
</dbReference>
<keyword evidence="4" id="KW-1185">Reference proteome</keyword>
<gene>
    <name evidence="3" type="ORF">U0035_18130</name>
</gene>
<evidence type="ECO:0000259" key="1">
    <source>
        <dbReference type="Pfam" id="PF09722"/>
    </source>
</evidence>
<dbReference type="Proteomes" id="UP001325680">
    <property type="component" value="Chromosome"/>
</dbReference>
<feature type="domain" description="Antitoxin Xre/MbcA/ParS-like toxin-binding" evidence="1">
    <location>
        <begin position="125"/>
        <end position="174"/>
    </location>
</feature>
<dbReference type="InterPro" id="IPR024467">
    <property type="entry name" value="Xre/MbcA/ParS-like_toxin-bd"/>
</dbReference>
<protein>
    <submittedName>
        <fullName evidence="3">Antitoxin Xre-like helix-turn-helix domain-containing protein</fullName>
    </submittedName>
</protein>
<dbReference type="EMBL" id="CP139960">
    <property type="protein sequence ID" value="WQD37594.1"/>
    <property type="molecule type" value="Genomic_DNA"/>
</dbReference>
<name>A0ABZ0W4F4_9BACT</name>
<proteinExistence type="predicted"/>
<evidence type="ECO:0000313" key="4">
    <source>
        <dbReference type="Proteomes" id="UP001325680"/>
    </source>
</evidence>
<reference evidence="3 4" key="1">
    <citation type="submission" date="2023-12" db="EMBL/GenBank/DDBJ databases">
        <title>Genome sequencing and assembly of bacterial species from a model synthetic community.</title>
        <authorList>
            <person name="Hogle S.L."/>
        </authorList>
    </citation>
    <scope>NUCLEOTIDE SEQUENCE [LARGE SCALE GENOMIC DNA]</scope>
    <source>
        <strain evidence="3 4">HAMBI_3031</strain>
    </source>
</reference>
<dbReference type="Pfam" id="PF09722">
    <property type="entry name" value="Xre_MbcA_ParS_C"/>
    <property type="match status" value="1"/>
</dbReference>
<evidence type="ECO:0000313" key="3">
    <source>
        <dbReference type="EMBL" id="WQD37594.1"/>
    </source>
</evidence>
<accession>A0ABZ0W4F4</accession>
<organism evidence="3 4">
    <name type="scientific">Niabella yanshanensis</name>
    <dbReference type="NCBI Taxonomy" id="577386"/>
    <lineage>
        <taxon>Bacteria</taxon>
        <taxon>Pseudomonadati</taxon>
        <taxon>Bacteroidota</taxon>
        <taxon>Chitinophagia</taxon>
        <taxon>Chitinophagales</taxon>
        <taxon>Chitinophagaceae</taxon>
        <taxon>Niabella</taxon>
    </lineage>
</organism>
<dbReference type="InterPro" id="IPR011979">
    <property type="entry name" value="Antitox_Xre"/>
</dbReference>
<evidence type="ECO:0000259" key="2">
    <source>
        <dbReference type="Pfam" id="PF20432"/>
    </source>
</evidence>
<dbReference type="Pfam" id="PF20432">
    <property type="entry name" value="Xre-like-HTH"/>
    <property type="match status" value="1"/>
</dbReference>
<sequence length="177" mass="19643">MKARKDKYDSSEENNAFILQEAAVAYNAAAGAGSKTNPFEILGIKRELDDLDEAKNTLSVISYIRKGIPKKALDHLAETAGFTSAEIASMVHTSERTLRRYTPGQKLNTEQTERIIELALLYSKGAAVFEDLEQFKIWMDSPIGALGNQKPKTFLDTSMGIQFLTEELGRIEHGIFA</sequence>